<dbReference type="OrthoDB" id="72027at2"/>
<accession>A0A443YZZ3</accession>
<keyword evidence="3" id="KW-1185">Reference proteome</keyword>
<name>A0A443YZZ3_9SPHI</name>
<dbReference type="Pfam" id="PF07883">
    <property type="entry name" value="Cupin_2"/>
    <property type="match status" value="1"/>
</dbReference>
<dbReference type="PANTHER" id="PTHR36440">
    <property type="entry name" value="PUTATIVE (AFU_ORTHOLOGUE AFUA_8G07350)-RELATED"/>
    <property type="match status" value="1"/>
</dbReference>
<dbReference type="InterPro" id="IPR014710">
    <property type="entry name" value="RmlC-like_jellyroll"/>
</dbReference>
<dbReference type="Proteomes" id="UP000284120">
    <property type="component" value="Unassembled WGS sequence"/>
</dbReference>
<dbReference type="SUPFAM" id="SSF51182">
    <property type="entry name" value="RmlC-like cupins"/>
    <property type="match status" value="1"/>
</dbReference>
<evidence type="ECO:0000259" key="1">
    <source>
        <dbReference type="Pfam" id="PF07883"/>
    </source>
</evidence>
<dbReference type="AlphaFoldDB" id="A0A443YZZ3"/>
<dbReference type="RefSeq" id="WP_113645294.1">
    <property type="nucleotide sequence ID" value="NZ_QMHN01000001.1"/>
</dbReference>
<comment type="caution">
    <text evidence="2">The sequence shown here is derived from an EMBL/GenBank/DDBJ whole genome shotgun (WGS) entry which is preliminary data.</text>
</comment>
<dbReference type="PANTHER" id="PTHR36440:SF1">
    <property type="entry name" value="PUTATIVE (AFU_ORTHOLOGUE AFUA_8G07350)-RELATED"/>
    <property type="match status" value="1"/>
</dbReference>
<sequence>MNRTIINPIIKDEVTFIQTSSETNGEFSELEVKLMPKGGTPMHYHRNFDEQFIVHQGELTLCLRNQKIKLKAGEQFVVKKGKVHRFINESDHPVHFTTIIKPGHEGFENALSILYGLASDGKTNQKGIPLSLVELAVVSKMSDMNQAGILSLLSPLMTLLNKAAQWKEIDQQLIEKYCIF</sequence>
<dbReference type="InterPro" id="IPR011051">
    <property type="entry name" value="RmlC_Cupin_sf"/>
</dbReference>
<dbReference type="InterPro" id="IPR053146">
    <property type="entry name" value="QDO-like"/>
</dbReference>
<feature type="domain" description="Cupin type-2" evidence="1">
    <location>
        <begin position="31"/>
        <end position="99"/>
    </location>
</feature>
<dbReference type="InterPro" id="IPR013096">
    <property type="entry name" value="Cupin_2"/>
</dbReference>
<protein>
    <submittedName>
        <fullName evidence="2">Cupin domain-containing protein</fullName>
    </submittedName>
</protein>
<proteinExistence type="predicted"/>
<dbReference type="EMBL" id="SAYW01000001">
    <property type="protein sequence ID" value="RWU09856.1"/>
    <property type="molecule type" value="Genomic_DNA"/>
</dbReference>
<evidence type="ECO:0000313" key="2">
    <source>
        <dbReference type="EMBL" id="RWU09856.1"/>
    </source>
</evidence>
<reference evidence="2 3" key="1">
    <citation type="submission" date="2018-06" db="EMBL/GenBank/DDBJ databases">
        <title>Pedobacter endophyticus sp. nov., an endophytic bacterium isolated from a leaf of Triticum aestivum.</title>
        <authorList>
            <person name="Zhang L."/>
        </authorList>
    </citation>
    <scope>NUCLEOTIDE SEQUENCE [LARGE SCALE GENOMIC DNA]</scope>
    <source>
        <strain evidence="2 3">CM134L-2</strain>
    </source>
</reference>
<gene>
    <name evidence="2" type="ORF">DPV69_00480</name>
</gene>
<dbReference type="Gene3D" id="2.60.120.10">
    <property type="entry name" value="Jelly Rolls"/>
    <property type="match status" value="1"/>
</dbReference>
<evidence type="ECO:0000313" key="3">
    <source>
        <dbReference type="Proteomes" id="UP000284120"/>
    </source>
</evidence>
<organism evidence="2 3">
    <name type="scientific">Pedobacter chitinilyticus</name>
    <dbReference type="NCBI Taxonomy" id="2233776"/>
    <lineage>
        <taxon>Bacteria</taxon>
        <taxon>Pseudomonadati</taxon>
        <taxon>Bacteroidota</taxon>
        <taxon>Sphingobacteriia</taxon>
        <taxon>Sphingobacteriales</taxon>
        <taxon>Sphingobacteriaceae</taxon>
        <taxon>Pedobacter</taxon>
    </lineage>
</organism>